<evidence type="ECO:0000313" key="2">
    <source>
        <dbReference type="EMBL" id="EJD33753.1"/>
    </source>
</evidence>
<reference evidence="3" key="1">
    <citation type="journal article" date="2012" name="Science">
        <title>The Paleozoic origin of enzymatic lignin decomposition reconstructed from 31 fungal genomes.</title>
        <authorList>
            <person name="Floudas D."/>
            <person name="Binder M."/>
            <person name="Riley R."/>
            <person name="Barry K."/>
            <person name="Blanchette R.A."/>
            <person name="Henrissat B."/>
            <person name="Martinez A.T."/>
            <person name="Otillar R."/>
            <person name="Spatafora J.W."/>
            <person name="Yadav J.S."/>
            <person name="Aerts A."/>
            <person name="Benoit I."/>
            <person name="Boyd A."/>
            <person name="Carlson A."/>
            <person name="Copeland A."/>
            <person name="Coutinho P.M."/>
            <person name="de Vries R.P."/>
            <person name="Ferreira P."/>
            <person name="Findley K."/>
            <person name="Foster B."/>
            <person name="Gaskell J."/>
            <person name="Glotzer D."/>
            <person name="Gorecki P."/>
            <person name="Heitman J."/>
            <person name="Hesse C."/>
            <person name="Hori C."/>
            <person name="Igarashi K."/>
            <person name="Jurgens J.A."/>
            <person name="Kallen N."/>
            <person name="Kersten P."/>
            <person name="Kohler A."/>
            <person name="Kuees U."/>
            <person name="Kumar T.K.A."/>
            <person name="Kuo A."/>
            <person name="LaButti K."/>
            <person name="Larrondo L.F."/>
            <person name="Lindquist E."/>
            <person name="Ling A."/>
            <person name="Lombard V."/>
            <person name="Lucas S."/>
            <person name="Lundell T."/>
            <person name="Martin R."/>
            <person name="McLaughlin D.J."/>
            <person name="Morgenstern I."/>
            <person name="Morin E."/>
            <person name="Murat C."/>
            <person name="Nagy L.G."/>
            <person name="Nolan M."/>
            <person name="Ohm R.A."/>
            <person name="Patyshakuliyeva A."/>
            <person name="Rokas A."/>
            <person name="Ruiz-Duenas F.J."/>
            <person name="Sabat G."/>
            <person name="Salamov A."/>
            <person name="Samejima M."/>
            <person name="Schmutz J."/>
            <person name="Slot J.C."/>
            <person name="St John F."/>
            <person name="Stenlid J."/>
            <person name="Sun H."/>
            <person name="Sun S."/>
            <person name="Syed K."/>
            <person name="Tsang A."/>
            <person name="Wiebenga A."/>
            <person name="Young D."/>
            <person name="Pisabarro A."/>
            <person name="Eastwood D.C."/>
            <person name="Martin F."/>
            <person name="Cullen D."/>
            <person name="Grigoriev I.V."/>
            <person name="Hibbett D.S."/>
        </authorList>
    </citation>
    <scope>NUCLEOTIDE SEQUENCE [LARGE SCALE GENOMIC DNA]</scope>
    <source>
        <strain evidence="3">TFB10046</strain>
    </source>
</reference>
<feature type="region of interest" description="Disordered" evidence="1">
    <location>
        <begin position="62"/>
        <end position="105"/>
    </location>
</feature>
<dbReference type="EMBL" id="JH688095">
    <property type="protein sequence ID" value="EJD33753.1"/>
    <property type="molecule type" value="Genomic_DNA"/>
</dbReference>
<protein>
    <submittedName>
        <fullName evidence="2">Uncharacterized protein</fullName>
    </submittedName>
</protein>
<organism evidence="2 3">
    <name type="scientific">Auricularia subglabra (strain TFB-10046 / SS5)</name>
    <name type="common">White-rot fungus</name>
    <name type="synonym">Auricularia delicata (strain TFB10046)</name>
    <dbReference type="NCBI Taxonomy" id="717982"/>
    <lineage>
        <taxon>Eukaryota</taxon>
        <taxon>Fungi</taxon>
        <taxon>Dikarya</taxon>
        <taxon>Basidiomycota</taxon>
        <taxon>Agaricomycotina</taxon>
        <taxon>Agaricomycetes</taxon>
        <taxon>Auriculariales</taxon>
        <taxon>Auriculariaceae</taxon>
        <taxon>Auricularia</taxon>
    </lineage>
</organism>
<evidence type="ECO:0000256" key="1">
    <source>
        <dbReference type="SAM" id="MobiDB-lite"/>
    </source>
</evidence>
<dbReference type="KEGG" id="adl:AURDEDRAFT_117823"/>
<name>J0LBC6_AURST</name>
<evidence type="ECO:0000313" key="3">
    <source>
        <dbReference type="Proteomes" id="UP000006514"/>
    </source>
</evidence>
<dbReference type="Proteomes" id="UP000006514">
    <property type="component" value="Unassembled WGS sequence"/>
</dbReference>
<gene>
    <name evidence="2" type="ORF">AURDEDRAFT_117823</name>
</gene>
<dbReference type="AlphaFoldDB" id="J0LBC6"/>
<proteinExistence type="predicted"/>
<accession>J0LBC6</accession>
<dbReference type="InParanoid" id="J0LBC6"/>
<sequence>MPFSAPPAYVCFQTVQRSRRSGAMLVSHLRTESISARTPSSLNAVWMPGSSSQCREALVARQSRAGQRQARLERRLVAAADSGTSHKPLTPRRGGSPLHEASMHR</sequence>
<keyword evidence="3" id="KW-1185">Reference proteome</keyword>